<feature type="transmembrane region" description="Helical" evidence="12">
    <location>
        <begin position="300"/>
        <end position="320"/>
    </location>
</feature>
<dbReference type="Gene3D" id="1.20.1530.20">
    <property type="match status" value="1"/>
</dbReference>
<keyword evidence="3" id="KW-0813">Transport</keyword>
<dbReference type="GO" id="GO:0012505">
    <property type="term" value="C:endomembrane system"/>
    <property type="evidence" value="ECO:0007669"/>
    <property type="project" value="UniProtKB-SubCell"/>
</dbReference>
<feature type="transmembrane region" description="Helical" evidence="12">
    <location>
        <begin position="229"/>
        <end position="253"/>
    </location>
</feature>
<dbReference type="GO" id="GO:0005886">
    <property type="term" value="C:plasma membrane"/>
    <property type="evidence" value="ECO:0007669"/>
    <property type="project" value="TreeGrafter"/>
</dbReference>
<feature type="transmembrane region" description="Helical" evidence="12">
    <location>
        <begin position="91"/>
        <end position="112"/>
    </location>
</feature>
<evidence type="ECO:0000256" key="8">
    <source>
        <dbReference type="ARBA" id="ARBA00022989"/>
    </source>
</evidence>
<dbReference type="FunFam" id="3.40.50.720:FF:000036">
    <property type="entry name" value="Glutathione-regulated potassium-efflux system protein KefB"/>
    <property type="match status" value="1"/>
</dbReference>
<evidence type="ECO:0000256" key="3">
    <source>
        <dbReference type="ARBA" id="ARBA00022448"/>
    </source>
</evidence>
<keyword evidence="10 12" id="KW-0472">Membrane</keyword>
<feature type="transmembrane region" description="Helical" evidence="12">
    <location>
        <begin position="187"/>
        <end position="208"/>
    </location>
</feature>
<evidence type="ECO:0000259" key="13">
    <source>
        <dbReference type="PROSITE" id="PS51201"/>
    </source>
</evidence>
<evidence type="ECO:0000256" key="12">
    <source>
        <dbReference type="SAM" id="Phobius"/>
    </source>
</evidence>
<dbReference type="InterPro" id="IPR006153">
    <property type="entry name" value="Cation/H_exchanger_TM"/>
</dbReference>
<gene>
    <name evidence="14" type="ORF">AVDCRST_MAG08-3075</name>
</gene>
<evidence type="ECO:0000256" key="4">
    <source>
        <dbReference type="ARBA" id="ARBA00022449"/>
    </source>
</evidence>
<dbReference type="GO" id="GO:0015297">
    <property type="term" value="F:antiporter activity"/>
    <property type="evidence" value="ECO:0007669"/>
    <property type="project" value="UniProtKB-KW"/>
</dbReference>
<organism evidence="14">
    <name type="scientific">uncultured Acetobacteraceae bacterium</name>
    <dbReference type="NCBI Taxonomy" id="169975"/>
    <lineage>
        <taxon>Bacteria</taxon>
        <taxon>Pseudomonadati</taxon>
        <taxon>Pseudomonadota</taxon>
        <taxon>Alphaproteobacteria</taxon>
        <taxon>Acetobacterales</taxon>
        <taxon>Acetobacteraceae</taxon>
        <taxon>environmental samples</taxon>
    </lineage>
</organism>
<evidence type="ECO:0000256" key="2">
    <source>
        <dbReference type="ARBA" id="ARBA00005551"/>
    </source>
</evidence>
<keyword evidence="7" id="KW-0630">Potassium</keyword>
<evidence type="ECO:0000256" key="9">
    <source>
        <dbReference type="ARBA" id="ARBA00023065"/>
    </source>
</evidence>
<evidence type="ECO:0000256" key="7">
    <source>
        <dbReference type="ARBA" id="ARBA00022958"/>
    </source>
</evidence>
<name>A0A6J4J5N2_9PROT</name>
<evidence type="ECO:0000256" key="1">
    <source>
        <dbReference type="ARBA" id="ARBA00004127"/>
    </source>
</evidence>
<dbReference type="Gene3D" id="3.40.50.720">
    <property type="entry name" value="NAD(P)-binding Rossmann-like Domain"/>
    <property type="match status" value="1"/>
</dbReference>
<dbReference type="GO" id="GO:1902600">
    <property type="term" value="P:proton transmembrane transport"/>
    <property type="evidence" value="ECO:0007669"/>
    <property type="project" value="InterPro"/>
</dbReference>
<dbReference type="NCBIfam" id="TIGR00932">
    <property type="entry name" value="2a37"/>
    <property type="match status" value="1"/>
</dbReference>
<dbReference type="InterPro" id="IPR003148">
    <property type="entry name" value="RCK_N"/>
</dbReference>
<dbReference type="PANTHER" id="PTHR46157:SF8">
    <property type="entry name" value="GLUTATHIONE-REGULATED POTASSIUM-EFFLUX SYSTEM PROTEIN"/>
    <property type="match status" value="1"/>
</dbReference>
<keyword evidence="9" id="KW-0406">Ion transport</keyword>
<feature type="transmembrane region" description="Helical" evidence="12">
    <location>
        <begin position="12"/>
        <end position="29"/>
    </location>
</feature>
<feature type="transmembrane region" description="Helical" evidence="12">
    <location>
        <begin position="273"/>
        <end position="293"/>
    </location>
</feature>
<keyword evidence="5" id="KW-0633">Potassium transport</keyword>
<dbReference type="GO" id="GO:0008324">
    <property type="term" value="F:monoatomic cation transmembrane transporter activity"/>
    <property type="evidence" value="ECO:0007669"/>
    <property type="project" value="InterPro"/>
</dbReference>
<dbReference type="PANTHER" id="PTHR46157">
    <property type="entry name" value="K(+) EFFLUX ANTIPORTER 3, CHLOROPLASTIC"/>
    <property type="match status" value="1"/>
</dbReference>
<comment type="subcellular location">
    <subcellularLocation>
        <location evidence="1">Endomembrane system</location>
        <topology evidence="1">Multi-pass membrane protein</topology>
    </subcellularLocation>
</comment>
<dbReference type="Pfam" id="PF02254">
    <property type="entry name" value="TrkA_N"/>
    <property type="match status" value="1"/>
</dbReference>
<dbReference type="AlphaFoldDB" id="A0A6J4J5N2"/>
<dbReference type="GO" id="GO:0006813">
    <property type="term" value="P:potassium ion transport"/>
    <property type="evidence" value="ECO:0007669"/>
    <property type="project" value="UniProtKB-KW"/>
</dbReference>
<sequence>MSTPHDAVQPLIEPIVFLAAAVVAVPLAKRLGLGSVLGYLAAGVAVGPFALGLLGEAEAVRGVAELGVVLLLFVIGLELNLSRLWEMRRSIFGLGTAQVLVSGAVITMYPYFVAGRELTAAIVAGLGLALSSTALAMQLLEERGELEAPHGRTAFAVLLLQDLAIVPLLALVAFLSPQAQAGTGSPWLVVLTVLGAVGAVVVTGRYLLNPVFRVLTRFGTTETMTAAALLVVLGAAALMALAGLSMAMGAFLAGVLLAESNYRHELEADIEPFRGLLLGLFFVSVGMSVDLGLVLSNWAALLAAVSVLVVTKTTVLYGLARLFGHDHDTALRTGLTLAQGGEFGFVLYSAAAAAGVMAPDHANLLVALVTLSMALTPLTVRLGQTLLCGDRRPEPEEDFSDARGSVLVVGFGRFGQLASQVFLARGLRLTIIDNDVEMIEAAARFGSRVYYGDGTRLDVLRAAGAGRARLIAVCTDGVATTNKVVDVVREAFPDTPCFARSYDRRHSLELIRRGVTAEVRETLGSALAFGREVLVGLGATRDEAERFVADVERRDRERLEAQLEGGLYAGMEHLRVRPEPLTPPAAPLPKRAAEGAPAASGD</sequence>
<proteinExistence type="inferred from homology"/>
<dbReference type="Pfam" id="PF00999">
    <property type="entry name" value="Na_H_Exchanger"/>
    <property type="match status" value="1"/>
</dbReference>
<evidence type="ECO:0000256" key="6">
    <source>
        <dbReference type="ARBA" id="ARBA00022692"/>
    </source>
</evidence>
<dbReference type="PROSITE" id="PS51201">
    <property type="entry name" value="RCK_N"/>
    <property type="match status" value="1"/>
</dbReference>
<keyword evidence="8 12" id="KW-1133">Transmembrane helix</keyword>
<comment type="similarity">
    <text evidence="2">Belongs to the monovalent cation:proton antiporter 2 (CPA2) transporter (TC 2.A.37) family.</text>
</comment>
<feature type="transmembrane region" description="Helical" evidence="12">
    <location>
        <begin position="60"/>
        <end position="79"/>
    </location>
</feature>
<feature type="transmembrane region" description="Helical" evidence="12">
    <location>
        <begin position="340"/>
        <end position="357"/>
    </location>
</feature>
<keyword evidence="6 12" id="KW-0812">Transmembrane</keyword>
<feature type="region of interest" description="Disordered" evidence="11">
    <location>
        <begin position="577"/>
        <end position="602"/>
    </location>
</feature>
<evidence type="ECO:0000256" key="11">
    <source>
        <dbReference type="SAM" id="MobiDB-lite"/>
    </source>
</evidence>
<dbReference type="InterPro" id="IPR004771">
    <property type="entry name" value="K/H_exchanger"/>
</dbReference>
<keyword evidence="4" id="KW-0050">Antiport</keyword>
<feature type="transmembrane region" description="Helical" evidence="12">
    <location>
        <begin position="118"/>
        <end position="140"/>
    </location>
</feature>
<accession>A0A6J4J5N2</accession>
<dbReference type="InterPro" id="IPR036291">
    <property type="entry name" value="NAD(P)-bd_dom_sf"/>
</dbReference>
<evidence type="ECO:0000256" key="5">
    <source>
        <dbReference type="ARBA" id="ARBA00022538"/>
    </source>
</evidence>
<dbReference type="EMBL" id="CADCTG010000228">
    <property type="protein sequence ID" value="CAA9268588.1"/>
    <property type="molecule type" value="Genomic_DNA"/>
</dbReference>
<evidence type="ECO:0000256" key="10">
    <source>
        <dbReference type="ARBA" id="ARBA00023136"/>
    </source>
</evidence>
<feature type="transmembrane region" description="Helical" evidence="12">
    <location>
        <begin position="36"/>
        <end position="54"/>
    </location>
</feature>
<feature type="domain" description="RCK N-terminal" evidence="13">
    <location>
        <begin position="403"/>
        <end position="521"/>
    </location>
</feature>
<evidence type="ECO:0000313" key="14">
    <source>
        <dbReference type="EMBL" id="CAA9268588.1"/>
    </source>
</evidence>
<feature type="transmembrane region" description="Helical" evidence="12">
    <location>
        <begin position="364"/>
        <end position="383"/>
    </location>
</feature>
<protein>
    <submittedName>
        <fullName evidence="14">Inner membrane protein, KefB/KefC family</fullName>
    </submittedName>
</protein>
<dbReference type="InterPro" id="IPR038770">
    <property type="entry name" value="Na+/solute_symporter_sf"/>
</dbReference>
<dbReference type="SUPFAM" id="SSF51735">
    <property type="entry name" value="NAD(P)-binding Rossmann-fold domains"/>
    <property type="match status" value="1"/>
</dbReference>
<reference evidence="14" key="1">
    <citation type="submission" date="2020-02" db="EMBL/GenBank/DDBJ databases">
        <authorList>
            <person name="Meier V. D."/>
        </authorList>
    </citation>
    <scope>NUCLEOTIDE SEQUENCE</scope>
    <source>
        <strain evidence="14">AVDCRST_MAG08</strain>
    </source>
</reference>
<feature type="transmembrane region" description="Helical" evidence="12">
    <location>
        <begin position="152"/>
        <end position="175"/>
    </location>
</feature>